<dbReference type="Proteomes" id="UP000199400">
    <property type="component" value="Unassembled WGS sequence"/>
</dbReference>
<evidence type="ECO:0000313" key="4">
    <source>
        <dbReference type="EMBL" id="SFF19169.1"/>
    </source>
</evidence>
<feature type="compositionally biased region" description="Polar residues" evidence="1">
    <location>
        <begin position="379"/>
        <end position="396"/>
    </location>
</feature>
<feature type="compositionally biased region" description="Low complexity" evidence="1">
    <location>
        <begin position="400"/>
        <end position="421"/>
    </location>
</feature>
<dbReference type="InterPro" id="IPR011009">
    <property type="entry name" value="Kinase-like_dom_sf"/>
</dbReference>
<dbReference type="PANTHER" id="PTHR44329">
    <property type="entry name" value="SERINE/THREONINE-PROTEIN KINASE TNNI3K-RELATED"/>
    <property type="match status" value="1"/>
</dbReference>
<name>A0A1I2GQ99_9BACT</name>
<dbReference type="GO" id="GO:0004674">
    <property type="term" value="F:protein serine/threonine kinase activity"/>
    <property type="evidence" value="ECO:0007669"/>
    <property type="project" value="TreeGrafter"/>
</dbReference>
<feature type="compositionally biased region" description="Polar residues" evidence="1">
    <location>
        <begin position="429"/>
        <end position="447"/>
    </location>
</feature>
<keyword evidence="2" id="KW-0472">Membrane</keyword>
<dbReference type="SMART" id="SM00220">
    <property type="entry name" value="S_TKc"/>
    <property type="match status" value="1"/>
</dbReference>
<sequence>MPAPSPPRVGDRVRDRYELMTPLRADGPAQVFVAVDHQAGREVELTLFEPKYAQADAWAAFARVIAAATAAKISGLVLPRGVTRTAPTPPCCVSDLQMARGLDRHVEQGPTPWRRALRLCEQVAEIVERAHAATGAAHRALSSARCVVTVRGDVKVLDFGIAELVPGHPDDSPYRAPEQQPVGPRGDVYAIGVMLYELLTGQRATAGPLPRWSPPAEAHRDLEALVARATATDPQQRHADPAALRAAMRALLDADEKAAAAVSAAAAEAAEAKAAADEKAAAEARAARATAAERKAAAEARAAAEANAAEVKAAAESGHGSAGAPPLRPGATNLSPGTSGAPIAEEPRLPGASNLSERSFTAPSPPPELGAPSRGGLSEGTSMSPAPDSRASQSGSPLARGEASPASSGSRPSGSASPSRSYPTLASDPPSSAATSGSRLRGSTSPSRAHPPLAPADASSPTSRPRAPGAPPSRSHPTLSPSLSEPPSASSSSLNRTRLPGSASPSRSHPTLSSLEHEPAASSSSSSLNPTRLPGSASPSRSHPTLSSPQPEPAASSSSSLNRTRLPGSASASRSHPTLSSPQPEPSASSSSSLSSRPRPPGASPSRSHPPLSSGQAQAAASSSSRSRPRPPGAAPSRSDPTLAGSAAPLPPERTEVVAQSAILAAERARNTGSHSPVPAADKTEVTPRRSVRGLIGERPRNAATAGAATRRDASSHASELPLGDSTVIARAPTHQPTEELPVPAFASAPRGHLDSPTDQLPVPAFADARGRHLDPPTDRSPVPAFADATQVLRADDLLAPPPPTSDPDATRIWRRPPELSDAVEPSPAPIAPESTMMLPASGETVVFQTSPVPRARSLLAGVAGWSLRKKLLVVNAGLALVILFGVLAAVAC</sequence>
<dbReference type="PANTHER" id="PTHR44329:SF214">
    <property type="entry name" value="PROTEIN KINASE DOMAIN-CONTAINING PROTEIN"/>
    <property type="match status" value="1"/>
</dbReference>
<dbReference type="PROSITE" id="PS50011">
    <property type="entry name" value="PROTEIN_KINASE_DOM"/>
    <property type="match status" value="1"/>
</dbReference>
<dbReference type="AlphaFoldDB" id="A0A1I2GQ99"/>
<feature type="compositionally biased region" description="Polar residues" evidence="1">
    <location>
        <begin position="570"/>
        <end position="579"/>
    </location>
</feature>
<keyword evidence="4" id="KW-0418">Kinase</keyword>
<feature type="compositionally biased region" description="Low complexity" evidence="1">
    <location>
        <begin position="580"/>
        <end position="597"/>
    </location>
</feature>
<evidence type="ECO:0000256" key="1">
    <source>
        <dbReference type="SAM" id="MobiDB-lite"/>
    </source>
</evidence>
<feature type="region of interest" description="Disordered" evidence="1">
    <location>
        <begin position="311"/>
        <end position="784"/>
    </location>
</feature>
<proteinExistence type="predicted"/>
<dbReference type="GO" id="GO:0005524">
    <property type="term" value="F:ATP binding"/>
    <property type="evidence" value="ECO:0007669"/>
    <property type="project" value="InterPro"/>
</dbReference>
<feature type="domain" description="Protein kinase" evidence="3">
    <location>
        <begin position="17"/>
        <end position="252"/>
    </location>
</feature>
<keyword evidence="4" id="KW-0808">Transferase</keyword>
<feature type="compositionally biased region" description="Low complexity" evidence="1">
    <location>
        <begin position="311"/>
        <end position="324"/>
    </location>
</feature>
<dbReference type="InterPro" id="IPR000719">
    <property type="entry name" value="Prot_kinase_dom"/>
</dbReference>
<feature type="compositionally biased region" description="Low complexity" evidence="1">
    <location>
        <begin position="547"/>
        <end position="560"/>
    </location>
</feature>
<accession>A0A1I2GQ99</accession>
<dbReference type="SUPFAM" id="SSF56112">
    <property type="entry name" value="Protein kinase-like (PK-like)"/>
    <property type="match status" value="1"/>
</dbReference>
<evidence type="ECO:0000256" key="2">
    <source>
        <dbReference type="SAM" id="Phobius"/>
    </source>
</evidence>
<feature type="compositionally biased region" description="Polar residues" evidence="1">
    <location>
        <begin position="537"/>
        <end position="546"/>
    </location>
</feature>
<gene>
    <name evidence="4" type="ORF">SAMN02745121_07417</name>
</gene>
<dbReference type="InterPro" id="IPR051681">
    <property type="entry name" value="Ser/Thr_Kinases-Pseudokinases"/>
</dbReference>
<organism evidence="4 5">
    <name type="scientific">Nannocystis exedens</name>
    <dbReference type="NCBI Taxonomy" id="54"/>
    <lineage>
        <taxon>Bacteria</taxon>
        <taxon>Pseudomonadati</taxon>
        <taxon>Myxococcota</taxon>
        <taxon>Polyangia</taxon>
        <taxon>Nannocystales</taxon>
        <taxon>Nannocystaceae</taxon>
        <taxon>Nannocystis</taxon>
    </lineage>
</organism>
<dbReference type="EMBL" id="FOMX01000034">
    <property type="protein sequence ID" value="SFF19169.1"/>
    <property type="molecule type" value="Genomic_DNA"/>
</dbReference>
<protein>
    <submittedName>
        <fullName evidence="4">Protein kinase domain-containing protein</fullName>
    </submittedName>
</protein>
<dbReference type="STRING" id="54.SAMN02745121_07417"/>
<evidence type="ECO:0000313" key="5">
    <source>
        <dbReference type="Proteomes" id="UP000199400"/>
    </source>
</evidence>
<dbReference type="Pfam" id="PF00069">
    <property type="entry name" value="Pkinase"/>
    <property type="match status" value="1"/>
</dbReference>
<keyword evidence="2" id="KW-1133">Transmembrane helix</keyword>
<feature type="compositionally biased region" description="Low complexity" evidence="1">
    <location>
        <begin position="455"/>
        <end position="494"/>
    </location>
</feature>
<keyword evidence="2" id="KW-0812">Transmembrane</keyword>
<feature type="compositionally biased region" description="Polar residues" evidence="1">
    <location>
        <begin position="353"/>
        <end position="362"/>
    </location>
</feature>
<evidence type="ECO:0000259" key="3">
    <source>
        <dbReference type="PROSITE" id="PS50011"/>
    </source>
</evidence>
<dbReference type="Gene3D" id="1.10.510.10">
    <property type="entry name" value="Transferase(Phosphotransferase) domain 1"/>
    <property type="match status" value="1"/>
</dbReference>
<feature type="transmembrane region" description="Helical" evidence="2">
    <location>
        <begin position="872"/>
        <end position="892"/>
    </location>
</feature>
<keyword evidence="5" id="KW-1185">Reference proteome</keyword>
<reference evidence="5" key="1">
    <citation type="submission" date="2016-10" db="EMBL/GenBank/DDBJ databases">
        <authorList>
            <person name="Varghese N."/>
            <person name="Submissions S."/>
        </authorList>
    </citation>
    <scope>NUCLEOTIDE SEQUENCE [LARGE SCALE GENOMIC DNA]</scope>
    <source>
        <strain evidence="5">ATCC 25963</strain>
    </source>
</reference>
<feature type="compositionally biased region" description="Low complexity" evidence="1">
    <location>
        <begin position="604"/>
        <end position="626"/>
    </location>
</feature>
<feature type="compositionally biased region" description="Basic and acidic residues" evidence="1">
    <location>
        <begin position="769"/>
        <end position="778"/>
    </location>
</feature>